<name>A0A9N9GR58_9GLOM</name>
<evidence type="ECO:0000313" key="2">
    <source>
        <dbReference type="Proteomes" id="UP000789570"/>
    </source>
</evidence>
<dbReference type="EMBL" id="CAJVPQ010003470">
    <property type="protein sequence ID" value="CAG8628617.1"/>
    <property type="molecule type" value="Genomic_DNA"/>
</dbReference>
<keyword evidence="2" id="KW-1185">Reference proteome</keyword>
<protein>
    <submittedName>
        <fullName evidence="1">9048_t:CDS:1</fullName>
    </submittedName>
</protein>
<dbReference type="OrthoDB" id="2379186at2759"/>
<comment type="caution">
    <text evidence="1">The sequence shown here is derived from an EMBL/GenBank/DDBJ whole genome shotgun (WGS) entry which is preliminary data.</text>
</comment>
<evidence type="ECO:0000313" key="1">
    <source>
        <dbReference type="EMBL" id="CAG8628617.1"/>
    </source>
</evidence>
<accession>A0A9N9GR58</accession>
<sequence>MELYSEISRLVLTKDEKTALHRYFTKEPTQKVEAIAILSTCEDDNEKKTTSIEQLLITQFSQSLTNPPSENELEVYLKHPFLQKIPIRHKLYHDMATSPELALLNLGDYFIDEDVGQTGDTVSSLCEAAIMLTITGSENNLISEYDALVKRIWQSLGRSPQFWLQVDRNVVDTSGATLKMFRLDLIALL</sequence>
<organism evidence="1 2">
    <name type="scientific">Funneliformis caledonium</name>
    <dbReference type="NCBI Taxonomy" id="1117310"/>
    <lineage>
        <taxon>Eukaryota</taxon>
        <taxon>Fungi</taxon>
        <taxon>Fungi incertae sedis</taxon>
        <taxon>Mucoromycota</taxon>
        <taxon>Glomeromycotina</taxon>
        <taxon>Glomeromycetes</taxon>
        <taxon>Glomerales</taxon>
        <taxon>Glomeraceae</taxon>
        <taxon>Funneliformis</taxon>
    </lineage>
</organism>
<proteinExistence type="predicted"/>
<gene>
    <name evidence="1" type="ORF">FCALED_LOCUS9943</name>
</gene>
<dbReference type="AlphaFoldDB" id="A0A9N9GR58"/>
<reference evidence="1" key="1">
    <citation type="submission" date="2021-06" db="EMBL/GenBank/DDBJ databases">
        <authorList>
            <person name="Kallberg Y."/>
            <person name="Tangrot J."/>
            <person name="Rosling A."/>
        </authorList>
    </citation>
    <scope>NUCLEOTIDE SEQUENCE</scope>
    <source>
        <strain evidence="1">UK204</strain>
    </source>
</reference>
<dbReference type="Proteomes" id="UP000789570">
    <property type="component" value="Unassembled WGS sequence"/>
</dbReference>